<dbReference type="InParanoid" id="C4JFJ3"/>
<accession>C4JFJ3</accession>
<dbReference type="InterPro" id="IPR004589">
    <property type="entry name" value="DNA_helicase_ATP-dep_RecQ"/>
</dbReference>
<dbReference type="OMA" id="PNHHNVI"/>
<protein>
    <recommendedName>
        <fullName evidence="12">DNA 3'-5' helicase</fullName>
        <ecNumber evidence="12">5.6.2.4</ecNumber>
    </recommendedName>
</protein>
<comment type="cofactor">
    <cofactor evidence="1">
        <name>Zn(2+)</name>
        <dbReference type="ChEBI" id="CHEBI:29105"/>
    </cofactor>
</comment>
<dbReference type="Pfam" id="PF16124">
    <property type="entry name" value="RecQ_Zn_bind"/>
    <property type="match status" value="1"/>
</dbReference>
<dbReference type="FunFam" id="3.40.50.300:FF:000340">
    <property type="entry name" value="Bloom syndrome, RecQ helicase"/>
    <property type="match status" value="1"/>
</dbReference>
<organism evidence="16 17">
    <name type="scientific">Uncinocarpus reesii (strain UAMH 1704)</name>
    <dbReference type="NCBI Taxonomy" id="336963"/>
    <lineage>
        <taxon>Eukaryota</taxon>
        <taxon>Fungi</taxon>
        <taxon>Dikarya</taxon>
        <taxon>Ascomycota</taxon>
        <taxon>Pezizomycotina</taxon>
        <taxon>Eurotiomycetes</taxon>
        <taxon>Eurotiomycetidae</taxon>
        <taxon>Onygenales</taxon>
        <taxon>Onygenaceae</taxon>
        <taxon>Uncinocarpus</taxon>
    </lineage>
</organism>
<evidence type="ECO:0000256" key="11">
    <source>
        <dbReference type="ARBA" id="ARBA00034617"/>
    </source>
</evidence>
<dbReference type="GO" id="GO:0000724">
    <property type="term" value="P:double-strand break repair via homologous recombination"/>
    <property type="evidence" value="ECO:0007669"/>
    <property type="project" value="UniProtKB-ARBA"/>
</dbReference>
<evidence type="ECO:0000313" key="16">
    <source>
        <dbReference type="EMBL" id="EEP76158.1"/>
    </source>
</evidence>
<dbReference type="InterPro" id="IPR002464">
    <property type="entry name" value="DNA/RNA_helicase_DEAH_CS"/>
</dbReference>
<dbReference type="GO" id="GO:0006260">
    <property type="term" value="P:DNA replication"/>
    <property type="evidence" value="ECO:0007669"/>
    <property type="project" value="InterPro"/>
</dbReference>
<dbReference type="SUPFAM" id="SSF47819">
    <property type="entry name" value="HRDC-like"/>
    <property type="match status" value="1"/>
</dbReference>
<dbReference type="CDD" id="cd18794">
    <property type="entry name" value="SF2_C_RecQ"/>
    <property type="match status" value="1"/>
</dbReference>
<dbReference type="InterPro" id="IPR044876">
    <property type="entry name" value="HRDC_dom_sf"/>
</dbReference>
<evidence type="ECO:0000313" key="17">
    <source>
        <dbReference type="Proteomes" id="UP000002058"/>
    </source>
</evidence>
<keyword evidence="8" id="KW-0238">DNA-binding</keyword>
<feature type="region of interest" description="Disordered" evidence="13">
    <location>
        <begin position="1141"/>
        <end position="1245"/>
    </location>
</feature>
<dbReference type="InterPro" id="IPR027417">
    <property type="entry name" value="P-loop_NTPase"/>
</dbReference>
<dbReference type="STRING" id="336963.C4JFJ3"/>
<dbReference type="InterPro" id="IPR014001">
    <property type="entry name" value="Helicase_ATP-bd"/>
</dbReference>
<evidence type="ECO:0000256" key="9">
    <source>
        <dbReference type="ARBA" id="ARBA00023235"/>
    </source>
</evidence>
<feature type="compositionally biased region" description="Acidic residues" evidence="13">
    <location>
        <begin position="1209"/>
        <end position="1219"/>
    </location>
</feature>
<dbReference type="GeneID" id="8438622"/>
<dbReference type="PROSITE" id="PS51192">
    <property type="entry name" value="HELICASE_ATP_BIND_1"/>
    <property type="match status" value="1"/>
</dbReference>
<dbReference type="InterPro" id="IPR032284">
    <property type="entry name" value="RecQ_Zn-bd"/>
</dbReference>
<dbReference type="InterPro" id="IPR010997">
    <property type="entry name" value="HRDC-like_sf"/>
</dbReference>
<dbReference type="GO" id="GO:0006312">
    <property type="term" value="P:mitotic recombination"/>
    <property type="evidence" value="ECO:0007669"/>
    <property type="project" value="UniProtKB-ARBA"/>
</dbReference>
<keyword evidence="9" id="KW-0413">Isomerase</keyword>
<feature type="compositionally biased region" description="Polar residues" evidence="13">
    <location>
        <begin position="437"/>
        <end position="452"/>
    </location>
</feature>
<evidence type="ECO:0000256" key="4">
    <source>
        <dbReference type="ARBA" id="ARBA00022741"/>
    </source>
</evidence>
<dbReference type="Proteomes" id="UP000002058">
    <property type="component" value="Unassembled WGS sequence"/>
</dbReference>
<dbReference type="OrthoDB" id="10261556at2759"/>
<evidence type="ECO:0000256" key="10">
    <source>
        <dbReference type="ARBA" id="ARBA00023242"/>
    </source>
</evidence>
<evidence type="ECO:0000259" key="15">
    <source>
        <dbReference type="PROSITE" id="PS51194"/>
    </source>
</evidence>
<dbReference type="FunFam" id="3.40.50.300:FF:000296">
    <property type="entry name" value="ATP-dependent DNA helicase RecQ"/>
    <property type="match status" value="1"/>
</dbReference>
<dbReference type="InterPro" id="IPR018982">
    <property type="entry name" value="RQC_domain"/>
</dbReference>
<keyword evidence="5" id="KW-0378">Hydrolase</keyword>
<dbReference type="Pfam" id="PF00570">
    <property type="entry name" value="HRDC"/>
    <property type="match status" value="1"/>
</dbReference>
<feature type="compositionally biased region" description="Polar residues" evidence="13">
    <location>
        <begin position="160"/>
        <end position="181"/>
    </location>
</feature>
<feature type="compositionally biased region" description="Basic and acidic residues" evidence="13">
    <location>
        <begin position="140"/>
        <end position="150"/>
    </location>
</feature>
<dbReference type="Gene3D" id="3.40.50.300">
    <property type="entry name" value="P-loop containing nucleotide triphosphate hydrolases"/>
    <property type="match status" value="2"/>
</dbReference>
<comment type="subcellular location">
    <subcellularLocation>
        <location evidence="2">Nucleus</location>
    </subcellularLocation>
</comment>
<dbReference type="PROSITE" id="PS00690">
    <property type="entry name" value="DEAH_ATP_HELICASE"/>
    <property type="match status" value="1"/>
</dbReference>
<dbReference type="SMART" id="SM00490">
    <property type="entry name" value="HELICc"/>
    <property type="match status" value="1"/>
</dbReference>
<dbReference type="GO" id="GO:0031422">
    <property type="term" value="C:RecQ family helicase-topoisomerase III complex"/>
    <property type="evidence" value="ECO:0007669"/>
    <property type="project" value="UniProtKB-ARBA"/>
</dbReference>
<dbReference type="GO" id="GO:0031573">
    <property type="term" value="P:mitotic intra-S DNA damage checkpoint signaling"/>
    <property type="evidence" value="ECO:0007669"/>
    <property type="project" value="UniProtKB-ARBA"/>
</dbReference>
<feature type="compositionally biased region" description="Polar residues" evidence="13">
    <location>
        <begin position="238"/>
        <end position="247"/>
    </location>
</feature>
<evidence type="ECO:0000256" key="6">
    <source>
        <dbReference type="ARBA" id="ARBA00022806"/>
    </source>
</evidence>
<gene>
    <name evidence="16" type="ORF">UREG_01007</name>
</gene>
<dbReference type="SMART" id="SM00956">
    <property type="entry name" value="RQC"/>
    <property type="match status" value="1"/>
</dbReference>
<dbReference type="Gene3D" id="1.10.10.10">
    <property type="entry name" value="Winged helix-like DNA-binding domain superfamily/Winged helix DNA-binding domain"/>
    <property type="match status" value="1"/>
</dbReference>
<dbReference type="GO" id="GO:0005634">
    <property type="term" value="C:nucleus"/>
    <property type="evidence" value="ECO:0007669"/>
    <property type="project" value="UniProtKB-SubCell"/>
</dbReference>
<dbReference type="SMART" id="SM00487">
    <property type="entry name" value="DEXDc"/>
    <property type="match status" value="1"/>
</dbReference>
<dbReference type="InterPro" id="IPR036390">
    <property type="entry name" value="WH_DNA-bd_sf"/>
</dbReference>
<dbReference type="Pfam" id="PF09382">
    <property type="entry name" value="RQC"/>
    <property type="match status" value="1"/>
</dbReference>
<proteinExistence type="inferred from homology"/>
<dbReference type="NCBIfam" id="TIGR00614">
    <property type="entry name" value="recQ_fam"/>
    <property type="match status" value="1"/>
</dbReference>
<feature type="region of interest" description="Disordered" evidence="13">
    <location>
        <begin position="1"/>
        <end position="274"/>
    </location>
</feature>
<comment type="similarity">
    <text evidence="3">Belongs to the helicase family. RecQ subfamily.</text>
</comment>
<evidence type="ECO:0000259" key="14">
    <source>
        <dbReference type="PROSITE" id="PS51192"/>
    </source>
</evidence>
<feature type="region of interest" description="Disordered" evidence="13">
    <location>
        <begin position="432"/>
        <end position="458"/>
    </location>
</feature>
<evidence type="ECO:0000256" key="1">
    <source>
        <dbReference type="ARBA" id="ARBA00001947"/>
    </source>
</evidence>
<dbReference type="PANTHER" id="PTHR13710">
    <property type="entry name" value="DNA HELICASE RECQ FAMILY MEMBER"/>
    <property type="match status" value="1"/>
</dbReference>
<dbReference type="InterPro" id="IPR036388">
    <property type="entry name" value="WH-like_DNA-bd_sf"/>
</dbReference>
<dbReference type="InterPro" id="IPR011545">
    <property type="entry name" value="DEAD/DEAH_box_helicase_dom"/>
</dbReference>
<keyword evidence="10" id="KW-0539">Nucleus</keyword>
<feature type="domain" description="Helicase ATP-binding" evidence="14">
    <location>
        <begin position="632"/>
        <end position="813"/>
    </location>
</feature>
<feature type="domain" description="Helicase C-terminal" evidence="15">
    <location>
        <begin position="840"/>
        <end position="988"/>
    </location>
</feature>
<keyword evidence="6" id="KW-0347">Helicase</keyword>
<keyword evidence="4" id="KW-0547">Nucleotide-binding</keyword>
<dbReference type="GO" id="GO:0003677">
    <property type="term" value="F:DNA binding"/>
    <property type="evidence" value="ECO:0007669"/>
    <property type="project" value="UniProtKB-KW"/>
</dbReference>
<dbReference type="InterPro" id="IPR001650">
    <property type="entry name" value="Helicase_C-like"/>
</dbReference>
<dbReference type="EMBL" id="CH476615">
    <property type="protein sequence ID" value="EEP76158.1"/>
    <property type="molecule type" value="Genomic_DNA"/>
</dbReference>
<dbReference type="eggNOG" id="KOG0351">
    <property type="taxonomic scope" value="Eukaryota"/>
</dbReference>
<reference evidence="17" key="1">
    <citation type="journal article" date="2009" name="Genome Res.">
        <title>Comparative genomic analyses of the human fungal pathogens Coccidioides and their relatives.</title>
        <authorList>
            <person name="Sharpton T.J."/>
            <person name="Stajich J.E."/>
            <person name="Rounsley S.D."/>
            <person name="Gardner M.J."/>
            <person name="Wortman J.R."/>
            <person name="Jordar V.S."/>
            <person name="Maiti R."/>
            <person name="Kodira C.D."/>
            <person name="Neafsey D.E."/>
            <person name="Zeng Q."/>
            <person name="Hung C.-Y."/>
            <person name="McMahan C."/>
            <person name="Muszewska A."/>
            <person name="Grynberg M."/>
            <person name="Mandel M.A."/>
            <person name="Kellner E.M."/>
            <person name="Barker B.M."/>
            <person name="Galgiani J.N."/>
            <person name="Orbach M.J."/>
            <person name="Kirkland T.N."/>
            <person name="Cole G.T."/>
            <person name="Henn M.R."/>
            <person name="Birren B.W."/>
            <person name="Taylor J.W."/>
        </authorList>
    </citation>
    <scope>NUCLEOTIDE SEQUENCE [LARGE SCALE GENOMIC DNA]</scope>
    <source>
        <strain evidence="17">UAMH 1704</strain>
    </source>
</reference>
<dbReference type="HOGENOM" id="CLU_001103_16_4_1"/>
<comment type="catalytic activity">
    <reaction evidence="11">
        <text>Couples ATP hydrolysis with the unwinding of duplex DNA by translocating in the 3'-5' direction.</text>
        <dbReference type="EC" id="5.6.2.4"/>
    </reaction>
</comment>
<feature type="compositionally biased region" description="Low complexity" evidence="13">
    <location>
        <begin position="1142"/>
        <end position="1157"/>
    </location>
</feature>
<evidence type="ECO:0000256" key="13">
    <source>
        <dbReference type="SAM" id="MobiDB-lite"/>
    </source>
</evidence>
<dbReference type="SUPFAM" id="SSF46785">
    <property type="entry name" value="Winged helix' DNA-binding domain"/>
    <property type="match status" value="1"/>
</dbReference>
<dbReference type="PROSITE" id="PS51194">
    <property type="entry name" value="HELICASE_CTER"/>
    <property type="match status" value="1"/>
</dbReference>
<dbReference type="EC" id="5.6.2.4" evidence="12"/>
<feature type="compositionally biased region" description="Polar residues" evidence="13">
    <location>
        <begin position="1180"/>
        <end position="1189"/>
    </location>
</feature>
<dbReference type="GO" id="GO:0005737">
    <property type="term" value="C:cytoplasm"/>
    <property type="evidence" value="ECO:0007669"/>
    <property type="project" value="TreeGrafter"/>
</dbReference>
<dbReference type="InterPro" id="IPR002121">
    <property type="entry name" value="HRDC_dom"/>
</dbReference>
<dbReference type="VEuPathDB" id="FungiDB:UREG_01007"/>
<dbReference type="KEGG" id="ure:UREG_01007"/>
<dbReference type="SUPFAM" id="SSF52540">
    <property type="entry name" value="P-loop containing nucleoside triphosphate hydrolases"/>
    <property type="match status" value="1"/>
</dbReference>
<sequence>MARLQFAPPSSSKSRLLCLEPKEDPASRSTPSSKRKKEFVLEEPNLNKLRSEKTPKTSASTSSTFAKVDVWQSPSLKGKHVFSPDPLPDDVGSIDLTNDLDRQTSSSATISTFGEPQRLWTEDYASRKEPVSTKKGRKRKSDEYELDLHPKQTTPRRRPPSSSAQKNSAKILNSWSQNTPPQVSPFKSRLITISDSEDDGGDTAWDAEREDPSRASCKSARLDPSLMRKTEKLLTSDPPISSDSSKQPGDLRQALPNPSSVFPMDGNSPTIEDDENPLFSRFLTADPTLMTTIFEQLTSQRENKAKAVLQHVMTGSSPPAEELAAIKALVSRIKAIESLRDQRSLYLTSKDRLEDLKAQVLQHIQSGDFPGSSPDIAEIKSLRMKLLAAKEKIIDLILEARIFDTDYKLSSNMQTPNQNALVSGTKLLERRTEPPRVQNTSQAFAGTPTYTHSLPLPIPNSAYPQRTCSYRSEPGPQTFLTTSAAGTISRNSFRQNSLGPSQAKSVLQDEIDFDEDDTFDDADIFSRTMGTPLGQGSDIEFDLDADDDDLLEAAEGFESRLYRPAELHAQTRRVLQETSGNLARSPPRKKIHSFDMPTAIEGMNHPWSADVKAALRDVFKLRGFRPNQLEAINATLNGKDAFVLMPTGGGKSLCYQLPSVVQSGRTRGVTVVISPLLSLMDDQVEQLRSLSIKAHFINGSLSAADRCEILAYLHKPRVEDYLQILYVTPEMVNKSRVMLGALRQLHRAKKFARLVIDEAHCVSQWGHDFRPDYKELGEFRREFRGVPLMALTATATKNVEVDVIHNLGMQGCETFTQSFNRPNLTYEVRTKVNYDETLESISRIIDFHYGKTGIIYCLSRKNCERLATDLRVKHQIRATHYHAGMDADQRIDVQRKWQSGEHQVIVATIAFGMGIDKPDVRFVIHHSIPKSLEGYYQETGRAGRDGKRSECFLFYGYRDAIAIRKIIDDDKSGKKDGQQKERQHQMLQHVIQFCQNKSDCRRVQILAYFSEDFKRENCRLSCDNCQSGSKHEIVDFTQYAISALKLVSRLQHDRVTALYCIDVFRGANPKRFRRDEHTLVPEYGMGADLDRNDLERMFKKLLTEGALVERNIPNHKSMAEQFVELGPRAAQFRSGHHKCTLAVKVSPGSKKASSKPSKQARKRDTSSANTGVQAAKDEFPQSTNVSSPIPTLPRRGAGKQQADAYKDAFEDEDGTDSDGFEPIRGVGNRRPQRRGVGPRITEDGSRHGLTQLQTMILDEFLLVAKKECQAVSLGHGQLLRANSLKPFQIMLKKNLRDQPFPDRVLREMGVLFPKSSGELLQIRDIDPDKVELYGDKFLTLIAMSKRRYDEFAADALDNGDREELAVPDPNHNVVTIISDDEKDGDDDYRDYSPNVTEYTGPTRSQYFGGRPRSATNFRAQRKTPFTAFAVAK</sequence>
<dbReference type="GO" id="GO:0016787">
    <property type="term" value="F:hydrolase activity"/>
    <property type="evidence" value="ECO:0007669"/>
    <property type="project" value="UniProtKB-KW"/>
</dbReference>
<feature type="compositionally biased region" description="Basic and acidic residues" evidence="13">
    <location>
        <begin position="120"/>
        <end position="132"/>
    </location>
</feature>
<feature type="compositionally biased region" description="Low complexity" evidence="13">
    <location>
        <begin position="56"/>
        <end position="67"/>
    </location>
</feature>
<dbReference type="PANTHER" id="PTHR13710:SF153">
    <property type="entry name" value="RECQ-LIKE DNA HELICASE BLM"/>
    <property type="match status" value="1"/>
</dbReference>
<dbReference type="GO" id="GO:0000729">
    <property type="term" value="P:DNA double-strand break processing"/>
    <property type="evidence" value="ECO:0007669"/>
    <property type="project" value="UniProtKB-ARBA"/>
</dbReference>
<keyword evidence="17" id="KW-1185">Reference proteome</keyword>
<dbReference type="GO" id="GO:0043138">
    <property type="term" value="F:3'-5' DNA helicase activity"/>
    <property type="evidence" value="ECO:0007669"/>
    <property type="project" value="UniProtKB-EC"/>
</dbReference>
<dbReference type="GO" id="GO:0009378">
    <property type="term" value="F:four-way junction helicase activity"/>
    <property type="evidence" value="ECO:0007669"/>
    <property type="project" value="TreeGrafter"/>
</dbReference>
<evidence type="ECO:0000256" key="2">
    <source>
        <dbReference type="ARBA" id="ARBA00004123"/>
    </source>
</evidence>
<name>C4JFJ3_UNCRE</name>
<dbReference type="CDD" id="cd17920">
    <property type="entry name" value="DEXHc_RecQ"/>
    <property type="match status" value="1"/>
</dbReference>
<evidence type="ECO:0000256" key="5">
    <source>
        <dbReference type="ARBA" id="ARBA00022801"/>
    </source>
</evidence>
<dbReference type="GO" id="GO:0005524">
    <property type="term" value="F:ATP binding"/>
    <property type="evidence" value="ECO:0007669"/>
    <property type="project" value="UniProtKB-KW"/>
</dbReference>
<dbReference type="Gene3D" id="1.10.150.80">
    <property type="entry name" value="HRDC domain"/>
    <property type="match status" value="1"/>
</dbReference>
<keyword evidence="7" id="KW-0067">ATP-binding</keyword>
<evidence type="ECO:0000256" key="7">
    <source>
        <dbReference type="ARBA" id="ARBA00022840"/>
    </source>
</evidence>
<dbReference type="RefSeq" id="XP_002541491.1">
    <property type="nucleotide sequence ID" value="XM_002541445.1"/>
</dbReference>
<evidence type="ECO:0000256" key="12">
    <source>
        <dbReference type="ARBA" id="ARBA00034808"/>
    </source>
</evidence>
<dbReference type="Pfam" id="PF00271">
    <property type="entry name" value="Helicase_C"/>
    <property type="match status" value="1"/>
</dbReference>
<feature type="compositionally biased region" description="Polar residues" evidence="13">
    <location>
        <begin position="103"/>
        <end position="114"/>
    </location>
</feature>
<dbReference type="Pfam" id="PF00270">
    <property type="entry name" value="DEAD"/>
    <property type="match status" value="1"/>
</dbReference>
<evidence type="ECO:0000256" key="3">
    <source>
        <dbReference type="ARBA" id="ARBA00005446"/>
    </source>
</evidence>
<evidence type="ECO:0000256" key="8">
    <source>
        <dbReference type="ARBA" id="ARBA00023125"/>
    </source>
</evidence>